<evidence type="ECO:0000256" key="3">
    <source>
        <dbReference type="ARBA" id="ARBA00004834"/>
    </source>
</evidence>
<keyword evidence="10" id="KW-0119">Carbohydrate metabolism</keyword>
<keyword evidence="19" id="KW-1185">Reference proteome</keyword>
<feature type="signal peptide" evidence="17">
    <location>
        <begin position="1"/>
        <end position="23"/>
    </location>
</feature>
<dbReference type="SUPFAM" id="SSF75005">
    <property type="entry name" value="Arabinanase/levansucrase/invertase"/>
    <property type="match status" value="1"/>
</dbReference>
<evidence type="ECO:0000256" key="14">
    <source>
        <dbReference type="PIRNR" id="PIRNR026534"/>
    </source>
</evidence>
<dbReference type="EMBL" id="VXIS01000206">
    <property type="protein sequence ID" value="KAA8896896.1"/>
    <property type="molecule type" value="Genomic_DNA"/>
</dbReference>
<evidence type="ECO:0000256" key="13">
    <source>
        <dbReference type="ARBA" id="ARBA00025221"/>
    </source>
</evidence>
<evidence type="ECO:0000256" key="2">
    <source>
        <dbReference type="ARBA" id="ARBA00004613"/>
    </source>
</evidence>
<keyword evidence="11 14" id="KW-0326">Glycosidase</keyword>
<keyword evidence="12" id="KW-0624">Polysaccharide degradation</keyword>
<evidence type="ECO:0000256" key="17">
    <source>
        <dbReference type="SAM" id="SignalP"/>
    </source>
</evidence>
<comment type="function">
    <text evidence="13">Endo-1,5-alpha-L-arabinanase involved in degradation of pectin. Its preferred substrate is linear 1,5-alpha-L-arabinan.</text>
</comment>
<comment type="catalytic activity">
    <reaction evidence="1 14">
        <text>Endohydrolysis of (1-&gt;5)-alpha-arabinofuranosidic linkages in (1-&gt;5)-arabinans.</text>
        <dbReference type="EC" id="3.2.1.99"/>
    </reaction>
</comment>
<dbReference type="UniPathway" id="UPA00667"/>
<evidence type="ECO:0000256" key="9">
    <source>
        <dbReference type="ARBA" id="ARBA00023180"/>
    </source>
</evidence>
<evidence type="ECO:0000256" key="11">
    <source>
        <dbReference type="ARBA" id="ARBA00023295"/>
    </source>
</evidence>
<keyword evidence="6" id="KW-0964">Secreted</keyword>
<sequence length="357" mass="39422">MRAYNILWLSAALFAAPWPFAIAFAAPASNSDPFSPSKWPMPNKVYGEDDGWGTVHVHDPSVVKRGRYYYSFSTHLGIAIARAPTLNGPWKHLGSVIPTASIIDLPGRDDLWAPDVSFHDGVYYCYYSVSTFGSQNSAIGLATSKTLLPGSWTDHGEVMRSYDPSDFPDAPSPNNITNAIDPNLYIDPGTQKAVLSYGSFWSDIWQFPLKHLLFAVESSPPPSHLALDPTPPQAVEGAFLHKSEDWYYLYFSAGICCGYNVTMPAKGKEYKIKVGRGQTAQGPFFDRNGTNLVDGGGDIVFGSHDWVYGPGGQGVLVDGNREILYYHYVDTRVGYGDAEKFLGWNEIHYLDGWPVLE</sequence>
<dbReference type="Proteomes" id="UP000326924">
    <property type="component" value="Unassembled WGS sequence"/>
</dbReference>
<feature type="active site" description="Proton donor" evidence="15">
    <location>
        <position position="236"/>
    </location>
</feature>
<dbReference type="Pfam" id="PF04616">
    <property type="entry name" value="Glyco_hydro_43"/>
    <property type="match status" value="1"/>
</dbReference>
<dbReference type="EC" id="3.2.1.99" evidence="5 14"/>
<dbReference type="AlphaFoldDB" id="A0A5J5EN84"/>
<dbReference type="GO" id="GO:0045493">
    <property type="term" value="P:xylan catabolic process"/>
    <property type="evidence" value="ECO:0007669"/>
    <property type="project" value="UniProtKB-KW"/>
</dbReference>
<evidence type="ECO:0000256" key="6">
    <source>
        <dbReference type="ARBA" id="ARBA00022525"/>
    </source>
</evidence>
<dbReference type="PANTHER" id="PTHR43301:SF4">
    <property type="entry name" value="ARABINAN ENDO-1,5-ALPHA-L-ARABINOSIDASE B"/>
    <property type="match status" value="1"/>
</dbReference>
<keyword evidence="17" id="KW-0732">Signal</keyword>
<evidence type="ECO:0000256" key="7">
    <source>
        <dbReference type="ARBA" id="ARBA00022651"/>
    </source>
</evidence>
<comment type="caution">
    <text evidence="18">The sequence shown here is derived from an EMBL/GenBank/DDBJ whole genome shotgun (WGS) entry which is preliminary data.</text>
</comment>
<name>A0A5J5EN84_9PEZI</name>
<dbReference type="Gene3D" id="2.115.10.20">
    <property type="entry name" value="Glycosyl hydrolase domain, family 43"/>
    <property type="match status" value="1"/>
</dbReference>
<dbReference type="OrthoDB" id="195678at2759"/>
<keyword evidence="8 14" id="KW-0378">Hydrolase</keyword>
<accession>A0A5J5EN84</accession>
<dbReference type="InParanoid" id="A0A5J5EN84"/>
<evidence type="ECO:0000256" key="12">
    <source>
        <dbReference type="ARBA" id="ARBA00023326"/>
    </source>
</evidence>
<feature type="site" description="Important for catalytic activity, responsible for pKa modulation of the active site Glu and correct orientation of both the proton donor and substrate" evidence="16">
    <location>
        <position position="181"/>
    </location>
</feature>
<protein>
    <recommendedName>
        <fullName evidence="5 14">Arabinan endo-1,5-alpha-L-arabinosidase</fullName>
        <ecNumber evidence="5 14">3.2.1.99</ecNumber>
    </recommendedName>
</protein>
<dbReference type="InterPro" id="IPR050727">
    <property type="entry name" value="GH43_arabinanases"/>
</dbReference>
<dbReference type="PIRSF" id="PIRSF026534">
    <property type="entry name" value="Endo_alpha-L-arabinosidase"/>
    <property type="match status" value="1"/>
</dbReference>
<evidence type="ECO:0000313" key="19">
    <source>
        <dbReference type="Proteomes" id="UP000326924"/>
    </source>
</evidence>
<keyword evidence="9" id="KW-0325">Glycoprotein</keyword>
<dbReference type="InterPro" id="IPR016840">
    <property type="entry name" value="Glyco_hydro_43_endo_a_Ara-ase"/>
</dbReference>
<evidence type="ECO:0000256" key="8">
    <source>
        <dbReference type="ARBA" id="ARBA00022801"/>
    </source>
</evidence>
<evidence type="ECO:0000313" key="18">
    <source>
        <dbReference type="EMBL" id="KAA8896896.1"/>
    </source>
</evidence>
<dbReference type="PANTHER" id="PTHR43301">
    <property type="entry name" value="ARABINAN ENDO-1,5-ALPHA-L-ARABINOSIDASE"/>
    <property type="match status" value="1"/>
</dbReference>
<evidence type="ECO:0000256" key="4">
    <source>
        <dbReference type="ARBA" id="ARBA00009865"/>
    </source>
</evidence>
<comment type="similarity">
    <text evidence="4 14">Belongs to the glycosyl hydrolase 43 family.</text>
</comment>
<evidence type="ECO:0000256" key="1">
    <source>
        <dbReference type="ARBA" id="ARBA00000375"/>
    </source>
</evidence>
<dbReference type="CDD" id="cd18831">
    <property type="entry name" value="GH43_AnAbnA-like"/>
    <property type="match status" value="1"/>
</dbReference>
<dbReference type="GO" id="GO:0005576">
    <property type="term" value="C:extracellular region"/>
    <property type="evidence" value="ECO:0007669"/>
    <property type="project" value="UniProtKB-SubCell"/>
</dbReference>
<evidence type="ECO:0000256" key="16">
    <source>
        <dbReference type="PIRSR" id="PIRSR606710-2"/>
    </source>
</evidence>
<evidence type="ECO:0000256" key="10">
    <source>
        <dbReference type="ARBA" id="ARBA00023277"/>
    </source>
</evidence>
<proteinExistence type="inferred from homology"/>
<dbReference type="InterPro" id="IPR006710">
    <property type="entry name" value="Glyco_hydro_43"/>
</dbReference>
<organism evidence="18 19">
    <name type="scientific">Sphaerosporella brunnea</name>
    <dbReference type="NCBI Taxonomy" id="1250544"/>
    <lineage>
        <taxon>Eukaryota</taxon>
        <taxon>Fungi</taxon>
        <taxon>Dikarya</taxon>
        <taxon>Ascomycota</taxon>
        <taxon>Pezizomycotina</taxon>
        <taxon>Pezizomycetes</taxon>
        <taxon>Pezizales</taxon>
        <taxon>Pyronemataceae</taxon>
        <taxon>Sphaerosporella</taxon>
    </lineage>
</organism>
<feature type="chain" id="PRO_5023924888" description="Arabinan endo-1,5-alpha-L-arabinosidase" evidence="17">
    <location>
        <begin position="24"/>
        <end position="357"/>
    </location>
</feature>
<feature type="active site" description="Proton acceptor" evidence="15">
    <location>
        <position position="59"/>
    </location>
</feature>
<dbReference type="GO" id="GO:0046558">
    <property type="term" value="F:arabinan endo-1,5-alpha-L-arabinosidase activity"/>
    <property type="evidence" value="ECO:0007669"/>
    <property type="project" value="UniProtKB-EC"/>
</dbReference>
<comment type="subcellular location">
    <subcellularLocation>
        <location evidence="2">Secreted</location>
    </subcellularLocation>
</comment>
<dbReference type="InterPro" id="IPR023296">
    <property type="entry name" value="Glyco_hydro_beta-prop_sf"/>
</dbReference>
<reference evidence="18 19" key="1">
    <citation type="submission" date="2019-09" db="EMBL/GenBank/DDBJ databases">
        <title>Draft genome of the ectomycorrhizal ascomycete Sphaerosporella brunnea.</title>
        <authorList>
            <consortium name="DOE Joint Genome Institute"/>
            <person name="Benucci G.M."/>
            <person name="Marozzi G."/>
            <person name="Antonielli L."/>
            <person name="Sanchez S."/>
            <person name="Marco P."/>
            <person name="Wang X."/>
            <person name="Falini L.B."/>
            <person name="Barry K."/>
            <person name="Haridas S."/>
            <person name="Lipzen A."/>
            <person name="Labutti K."/>
            <person name="Grigoriev I.V."/>
            <person name="Murat C."/>
            <person name="Martin F."/>
            <person name="Albertini E."/>
            <person name="Donnini D."/>
            <person name="Bonito G."/>
        </authorList>
    </citation>
    <scope>NUCLEOTIDE SEQUENCE [LARGE SCALE GENOMIC DNA]</scope>
    <source>
        <strain evidence="18 19">Sb_GMNB300</strain>
    </source>
</reference>
<dbReference type="GO" id="GO:0031222">
    <property type="term" value="P:arabinan catabolic process"/>
    <property type="evidence" value="ECO:0007669"/>
    <property type="project" value="UniProtKB-UniPathway"/>
</dbReference>
<gene>
    <name evidence="18" type="ORF">FN846DRAFT_964637</name>
</gene>
<keyword evidence="7" id="KW-0858">Xylan degradation</keyword>
<comment type="pathway">
    <text evidence="3 14">Glycan metabolism; L-arabinan degradation.</text>
</comment>
<evidence type="ECO:0000256" key="5">
    <source>
        <dbReference type="ARBA" id="ARBA00012586"/>
    </source>
</evidence>
<evidence type="ECO:0000256" key="15">
    <source>
        <dbReference type="PIRSR" id="PIRSR606710-1"/>
    </source>
</evidence>